<dbReference type="InterPro" id="IPR036047">
    <property type="entry name" value="F-box-like_dom_sf"/>
</dbReference>
<feature type="region of interest" description="Disordered" evidence="1">
    <location>
        <begin position="302"/>
        <end position="348"/>
    </location>
</feature>
<accession>A0A8H7QKV1</accession>
<dbReference type="SMART" id="SM00256">
    <property type="entry name" value="FBOX"/>
    <property type="match status" value="1"/>
</dbReference>
<keyword evidence="4" id="KW-1185">Reference proteome</keyword>
<dbReference type="InterPro" id="IPR001810">
    <property type="entry name" value="F-box_dom"/>
</dbReference>
<gene>
    <name evidence="3" type="ORF">INT46_009677</name>
</gene>
<evidence type="ECO:0000313" key="4">
    <source>
        <dbReference type="Proteomes" id="UP000650833"/>
    </source>
</evidence>
<feature type="domain" description="F-box" evidence="2">
    <location>
        <begin position="1"/>
        <end position="42"/>
    </location>
</feature>
<dbReference type="SUPFAM" id="SSF81383">
    <property type="entry name" value="F-box domain"/>
    <property type="match status" value="1"/>
</dbReference>
<sequence length="461" mass="53398">MFPNPVLQQIFAYLPLPDRLRASRVSRRWYYNCNDPYLYQDVVLKDFEFNTLLLAMQRIVQIGPRIRSITIEGCFSEFIQNKVVPVQFSNQPPNRPLLFSHIRALQPARRRQEYLKNGFELHNHFSDIFSQIMDLGHSTLHTIKILNCDLDFEMTELFCAIACNANSLSTFHYVNNGDKGLHSSGLLQAIVSGSPKMRHFRGLHASMNDAVLMTMARHWPLLESLTLCSIKSKDVLELTGLISEDGHELRGASPTGSISSRAFWELLCKCKNLRTLEVHDLACVTNRDLALYNSLRAALQDEQTKSARENNKRRFRPYDTHSLKHTHHHQHNKRYHRHHHHRQLHQFQQQKSLDTSHFDLPGSSLRNLRVTKFITTPLSTPGFFDIVKLFPNLDRFEYATNFYTFNNQFEGVTPEMYEAERAAVAGFMNTQKSLVYDGQWSEPITTEQRLMAGMTTRSSEQ</sequence>
<evidence type="ECO:0000256" key="1">
    <source>
        <dbReference type="SAM" id="MobiDB-lite"/>
    </source>
</evidence>
<dbReference type="InterPro" id="IPR032675">
    <property type="entry name" value="LRR_dom_sf"/>
</dbReference>
<dbReference type="AlphaFoldDB" id="A0A8H7QKV1"/>
<dbReference type="Gene3D" id="1.20.1280.50">
    <property type="match status" value="1"/>
</dbReference>
<comment type="caution">
    <text evidence="3">The sequence shown here is derived from an EMBL/GenBank/DDBJ whole genome shotgun (WGS) entry which is preliminary data.</text>
</comment>
<name>A0A8H7QKV1_9FUNG</name>
<dbReference type="Gene3D" id="3.80.10.10">
    <property type="entry name" value="Ribonuclease Inhibitor"/>
    <property type="match status" value="1"/>
</dbReference>
<dbReference type="OrthoDB" id="3219396at2759"/>
<evidence type="ECO:0000313" key="3">
    <source>
        <dbReference type="EMBL" id="KAG2194492.1"/>
    </source>
</evidence>
<protein>
    <recommendedName>
        <fullName evidence="2">F-box domain-containing protein</fullName>
    </recommendedName>
</protein>
<proteinExistence type="predicted"/>
<feature type="compositionally biased region" description="Basic residues" evidence="1">
    <location>
        <begin position="323"/>
        <end position="344"/>
    </location>
</feature>
<dbReference type="Pfam" id="PF12937">
    <property type="entry name" value="F-box-like"/>
    <property type="match status" value="1"/>
</dbReference>
<dbReference type="Proteomes" id="UP000650833">
    <property type="component" value="Unassembled WGS sequence"/>
</dbReference>
<reference evidence="3" key="1">
    <citation type="submission" date="2020-12" db="EMBL/GenBank/DDBJ databases">
        <title>Metabolic potential, ecology and presence of endohyphal bacteria is reflected in genomic diversity of Mucoromycotina.</title>
        <authorList>
            <person name="Muszewska A."/>
            <person name="Okrasinska A."/>
            <person name="Steczkiewicz K."/>
            <person name="Drgas O."/>
            <person name="Orlowska M."/>
            <person name="Perlinska-Lenart U."/>
            <person name="Aleksandrzak-Piekarczyk T."/>
            <person name="Szatraj K."/>
            <person name="Zielenkiewicz U."/>
            <person name="Pilsyk S."/>
            <person name="Malc E."/>
            <person name="Mieczkowski P."/>
            <person name="Kruszewska J.S."/>
            <person name="Biernat P."/>
            <person name="Pawlowska J."/>
        </authorList>
    </citation>
    <scope>NUCLEOTIDE SEQUENCE</scope>
    <source>
        <strain evidence="3">CBS 226.32</strain>
    </source>
</reference>
<feature type="compositionally biased region" description="Basic and acidic residues" evidence="1">
    <location>
        <begin position="302"/>
        <end position="322"/>
    </location>
</feature>
<organism evidence="3 4">
    <name type="scientific">Mucor plumbeus</name>
    <dbReference type="NCBI Taxonomy" id="97098"/>
    <lineage>
        <taxon>Eukaryota</taxon>
        <taxon>Fungi</taxon>
        <taxon>Fungi incertae sedis</taxon>
        <taxon>Mucoromycota</taxon>
        <taxon>Mucoromycotina</taxon>
        <taxon>Mucoromycetes</taxon>
        <taxon>Mucorales</taxon>
        <taxon>Mucorineae</taxon>
        <taxon>Mucoraceae</taxon>
        <taxon>Mucor</taxon>
    </lineage>
</organism>
<dbReference type="PROSITE" id="PS50181">
    <property type="entry name" value="FBOX"/>
    <property type="match status" value="1"/>
</dbReference>
<evidence type="ECO:0000259" key="2">
    <source>
        <dbReference type="PROSITE" id="PS50181"/>
    </source>
</evidence>
<dbReference type="EMBL" id="JAEPRC010000583">
    <property type="protein sequence ID" value="KAG2194492.1"/>
    <property type="molecule type" value="Genomic_DNA"/>
</dbReference>